<proteinExistence type="predicted"/>
<evidence type="ECO:0000313" key="2">
    <source>
        <dbReference type="Proteomes" id="UP000325780"/>
    </source>
</evidence>
<keyword evidence="2" id="KW-1185">Reference proteome</keyword>
<dbReference type="EMBL" id="ML742042">
    <property type="protein sequence ID" value="KAE8153213.1"/>
    <property type="molecule type" value="Genomic_DNA"/>
</dbReference>
<organism evidence="1 2">
    <name type="scientific">Aspergillus avenaceus</name>
    <dbReference type="NCBI Taxonomy" id="36643"/>
    <lineage>
        <taxon>Eukaryota</taxon>
        <taxon>Fungi</taxon>
        <taxon>Dikarya</taxon>
        <taxon>Ascomycota</taxon>
        <taxon>Pezizomycotina</taxon>
        <taxon>Eurotiomycetes</taxon>
        <taxon>Eurotiomycetidae</taxon>
        <taxon>Eurotiales</taxon>
        <taxon>Aspergillaceae</taxon>
        <taxon>Aspergillus</taxon>
        <taxon>Aspergillus subgen. Circumdati</taxon>
    </lineage>
</organism>
<reference evidence="1 2" key="1">
    <citation type="submission" date="2019-04" db="EMBL/GenBank/DDBJ databases">
        <title>Friends and foes A comparative genomics study of 23 Aspergillus species from section Flavi.</title>
        <authorList>
            <consortium name="DOE Joint Genome Institute"/>
            <person name="Kjaerbolling I."/>
            <person name="Vesth T."/>
            <person name="Frisvad J.C."/>
            <person name="Nybo J.L."/>
            <person name="Theobald S."/>
            <person name="Kildgaard S."/>
            <person name="Isbrandt T."/>
            <person name="Kuo A."/>
            <person name="Sato A."/>
            <person name="Lyhne E.K."/>
            <person name="Kogle M.E."/>
            <person name="Wiebenga A."/>
            <person name="Kun R.S."/>
            <person name="Lubbers R.J."/>
            <person name="Makela M.R."/>
            <person name="Barry K."/>
            <person name="Chovatia M."/>
            <person name="Clum A."/>
            <person name="Daum C."/>
            <person name="Haridas S."/>
            <person name="He G."/>
            <person name="LaButti K."/>
            <person name="Lipzen A."/>
            <person name="Mondo S."/>
            <person name="Riley R."/>
            <person name="Salamov A."/>
            <person name="Simmons B.A."/>
            <person name="Magnuson J.K."/>
            <person name="Henrissat B."/>
            <person name="Mortensen U.H."/>
            <person name="Larsen T.O."/>
            <person name="Devries R.P."/>
            <person name="Grigoriev I.V."/>
            <person name="Machida M."/>
            <person name="Baker S.E."/>
            <person name="Andersen M.R."/>
        </authorList>
    </citation>
    <scope>NUCLEOTIDE SEQUENCE [LARGE SCALE GENOMIC DNA]</scope>
    <source>
        <strain evidence="1 2">IBT 18842</strain>
    </source>
</reference>
<gene>
    <name evidence="1" type="ORF">BDV25DRAFT_169347</name>
</gene>
<dbReference type="AlphaFoldDB" id="A0A5N6U3K7"/>
<dbReference type="Proteomes" id="UP000325780">
    <property type="component" value="Unassembled WGS sequence"/>
</dbReference>
<evidence type="ECO:0000313" key="1">
    <source>
        <dbReference type="EMBL" id="KAE8153213.1"/>
    </source>
</evidence>
<dbReference type="OrthoDB" id="10016792at2759"/>
<accession>A0A5N6U3K7</accession>
<evidence type="ECO:0008006" key="3">
    <source>
        <dbReference type="Google" id="ProtNLM"/>
    </source>
</evidence>
<protein>
    <recommendedName>
        <fullName evidence="3">Tc toxin complex TcA C-terminal TcB-binding domain-containing protein</fullName>
    </recommendedName>
</protein>
<sequence>MSSSQVYDRETIQFPLDEPRIRLSVSTEEYKPISGIPVPFDIYAERFDLSTLLEGKISDETYSPQVGLYVSQLNVSQALRGLGVALPGVDGSDDRKDGNNGGSLSIFFDELLPGVAQTLSFKAIGGNGFSPPNQVGVPGQDGGNGGNGGQAAIIFNTLFSSAAETALDIYFDTRNPEKKWPDDFLDDAKAFVKLLDAPEVVAVGFPETLPESMKTEEGFLGSSRAEVREYTSQLGDLLGQDNDAIEGNLMQGIDVDGGDRGFGSTGEGVTGQDGKRGEFGQRQVVFLQDLDNVLQSDVCFAHPMQCQMMLDKATVLTFTGAVEDKASAVTILDRLMRRLTPFADPVSEPEPPLWAAYRRNSSRLFTVESGLSADEPYSIQRLRAIRKQAEVMKQQILSGKDFIGKGSDEVPRGSFDFYHKTSGDLLAILKDFEGTFLDYLNESADAAAKLSKVQMRSDILAYNTSQNDQLIDEAKKDLSQTTRAIGFSVDSIATAKQQLLDSMAHLDDFVEKSFGVSFQDFVSAMNSVIFTGGSKPMIGLQAASLLDEGTEDILRDDGVAVEKSYLIEKLHDIEGSVKDLAEGYNVLHDGHINLEDPGADKILMAEQTWEALVSDFRNAMDPDEYKTVKEKFQTFYDAVQQRNSAVLHYNAILTLLIQYYEKREQMQLDRVDIIREEYNTLDAGHPAMTNFLKKTYDHSIYTAQVWLYKQQQALSFLSLDGDNIIGDTLRGIPSSALDHGLLNQIQGTLEVRRQDYLEAVGQPAQEMLNVRLALDDEKVEFITSTDSHDDLTLRNLEVKMDDPIFRGMYDVRLSAVRFYVFYGKNATSTDPSPLILQAGITHTGTETILNNLETAVEFTHHPLTVLFKYIMPGSETDPVTVLTDGTIALQNDDVYAKVGPFTNWKIDVLREDNEDVDFSQVDKAYLEFDFQYRALETL</sequence>
<name>A0A5N6U3K7_ASPAV</name>